<dbReference type="InterPro" id="IPR011990">
    <property type="entry name" value="TPR-like_helical_dom_sf"/>
</dbReference>
<feature type="repeat" description="TPR" evidence="1">
    <location>
        <begin position="228"/>
        <end position="261"/>
    </location>
</feature>
<organism evidence="2 3">
    <name type="scientific">Gloeothece verrucosa (strain PCC 7822)</name>
    <name type="common">Cyanothece sp. (strain PCC 7822)</name>
    <dbReference type="NCBI Taxonomy" id="497965"/>
    <lineage>
        <taxon>Bacteria</taxon>
        <taxon>Bacillati</taxon>
        <taxon>Cyanobacteriota</taxon>
        <taxon>Cyanophyceae</taxon>
        <taxon>Oscillatoriophycideae</taxon>
        <taxon>Chroococcales</taxon>
        <taxon>Aphanothecaceae</taxon>
        <taxon>Gloeothece</taxon>
        <taxon>Gloeothece verrucosa</taxon>
    </lineage>
</organism>
<feature type="repeat" description="TPR" evidence="1">
    <location>
        <begin position="144"/>
        <end position="177"/>
    </location>
</feature>
<accession>E0UMH6</accession>
<keyword evidence="2" id="KW-0614">Plasmid</keyword>
<name>E0UMH6_GLOV7</name>
<feature type="repeat" description="TPR" evidence="1">
    <location>
        <begin position="268"/>
        <end position="301"/>
    </location>
</feature>
<dbReference type="EMBL" id="CP002200">
    <property type="protein sequence ID" value="ADN18156.1"/>
    <property type="molecule type" value="Genomic_DNA"/>
</dbReference>
<dbReference type="Pfam" id="PF13424">
    <property type="entry name" value="TPR_12"/>
    <property type="match status" value="2"/>
</dbReference>
<dbReference type="Proteomes" id="UP000008206">
    <property type="component" value="Plasmid Cy782202"/>
</dbReference>
<dbReference type="PANTHER" id="PTHR10098:SF108">
    <property type="entry name" value="TETRATRICOPEPTIDE REPEAT PROTEIN 28"/>
    <property type="match status" value="1"/>
</dbReference>
<dbReference type="RefSeq" id="WP_013334904.1">
    <property type="nucleotide sequence ID" value="NC_014534.1"/>
</dbReference>
<dbReference type="PROSITE" id="PS50005">
    <property type="entry name" value="TPR"/>
    <property type="match status" value="3"/>
</dbReference>
<dbReference type="InterPro" id="IPR019734">
    <property type="entry name" value="TPR_rpt"/>
</dbReference>
<protein>
    <submittedName>
        <fullName evidence="2">Tetratricopeptide TPR_2 repeat protein</fullName>
    </submittedName>
</protein>
<evidence type="ECO:0000256" key="1">
    <source>
        <dbReference type="PROSITE-ProRule" id="PRU00339"/>
    </source>
</evidence>
<reference evidence="3" key="1">
    <citation type="journal article" date="2011" name="MBio">
        <title>Novel metabolic attributes of the genus Cyanothece, comprising a group of unicellular nitrogen-fixing Cyanobacteria.</title>
        <authorList>
            <person name="Bandyopadhyay A."/>
            <person name="Elvitigala T."/>
            <person name="Welsh E."/>
            <person name="Stockel J."/>
            <person name="Liberton M."/>
            <person name="Min H."/>
            <person name="Sherman L.A."/>
            <person name="Pakrasi H.B."/>
        </authorList>
    </citation>
    <scope>NUCLEOTIDE SEQUENCE [LARGE SCALE GENOMIC DNA]</scope>
    <source>
        <strain evidence="3">PCC 7822</strain>
        <plasmid evidence="3">Cy782202</plasmid>
    </source>
</reference>
<dbReference type="KEGG" id="cyj:Cyan7822_6369"/>
<keyword evidence="3" id="KW-1185">Reference proteome</keyword>
<dbReference type="AlphaFoldDB" id="E0UMH6"/>
<dbReference type="Gene3D" id="1.25.40.10">
    <property type="entry name" value="Tetratricopeptide repeat domain"/>
    <property type="match status" value="2"/>
</dbReference>
<keyword evidence="1" id="KW-0802">TPR repeat</keyword>
<gene>
    <name evidence="2" type="ordered locus">Cyan7822_6369</name>
</gene>
<evidence type="ECO:0000313" key="2">
    <source>
        <dbReference type="EMBL" id="ADN18156.1"/>
    </source>
</evidence>
<geneLocation type="plasmid" evidence="2 3">
    <name>Cy782202</name>
</geneLocation>
<sequence length="440" mass="50555">MINNFDFAELRVKEKLKNVNFTAFGELVQVKQKGENLAATGSHFEKAHFGAFIWHLIGYERYIKDKTGQDLSVQERAKRYVDAFLCLCQLDWYKEAKHLFDLPLKIDEQTSFPLYKQLRIWGRYEDEIKLCKGLLGHLDDATNFICLNELGYIYRELGQFPKALKYAEQLLSLAEELNNSFWKARGEGNIATIYGILGEYEKAKKSLEQTLNLAQLLPESPEKNEIVNVAYLNLGNFYGYQGQIDQAISCFNQHLKWTEDTQNYIDQATAFRNLGEAFHRINDLKNAFSYTQKSLELSQEFHDEAGIIFSLGNLGAIYGQQGNFAQAQKCFEEEKKKASDISDLASLAHACIGLGEIYSITQKDDLAYQHLQQGLDIAQKIGEQYLELETLIRLAEFEEKTHDIESGINYWKQALILAQELNNLSLNEKCEQNLKRLLDT</sequence>
<dbReference type="PANTHER" id="PTHR10098">
    <property type="entry name" value="RAPSYN-RELATED"/>
    <property type="match status" value="1"/>
</dbReference>
<dbReference type="SMART" id="SM00028">
    <property type="entry name" value="TPR"/>
    <property type="match status" value="7"/>
</dbReference>
<dbReference type="Pfam" id="PF13181">
    <property type="entry name" value="TPR_8"/>
    <property type="match status" value="1"/>
</dbReference>
<dbReference type="HOGENOM" id="CLU_622290_0_0_3"/>
<dbReference type="SUPFAM" id="SSF48452">
    <property type="entry name" value="TPR-like"/>
    <property type="match status" value="2"/>
</dbReference>
<proteinExistence type="predicted"/>
<evidence type="ECO:0000313" key="3">
    <source>
        <dbReference type="Proteomes" id="UP000008206"/>
    </source>
</evidence>